<accession>A0A8H1QQN2</accession>
<proteinExistence type="predicted"/>
<gene>
    <name evidence="2" type="ORF">D8771_24705</name>
</gene>
<name>A0A8H1QQN2_9ACTN</name>
<feature type="region of interest" description="Disordered" evidence="1">
    <location>
        <begin position="36"/>
        <end position="71"/>
    </location>
</feature>
<dbReference type="EMBL" id="RCIY01000087">
    <property type="protein sequence ID" value="TGG78414.1"/>
    <property type="molecule type" value="Genomic_DNA"/>
</dbReference>
<dbReference type="Proteomes" id="UP000298111">
    <property type="component" value="Unassembled WGS sequence"/>
</dbReference>
<protein>
    <submittedName>
        <fullName evidence="2">Uncharacterized protein</fullName>
    </submittedName>
</protein>
<evidence type="ECO:0000313" key="2">
    <source>
        <dbReference type="EMBL" id="TGG78414.1"/>
    </source>
</evidence>
<dbReference type="AlphaFoldDB" id="A0A8H1QQN2"/>
<comment type="caution">
    <text evidence="2">The sequence shown here is derived from an EMBL/GenBank/DDBJ whole genome shotgun (WGS) entry which is preliminary data.</text>
</comment>
<reference evidence="2 3" key="1">
    <citation type="submission" date="2018-10" db="EMBL/GenBank/DDBJ databases">
        <title>Isolation of pseudouridimycin from Streptomyces albus DSM 40763.</title>
        <authorList>
            <person name="Rosenqvist P."/>
            <person name="Metsae-Ketelae M."/>
            <person name="Virta P."/>
        </authorList>
    </citation>
    <scope>NUCLEOTIDE SEQUENCE [LARGE SCALE GENOMIC DNA]</scope>
    <source>
        <strain evidence="2 3">DSM 40763</strain>
    </source>
</reference>
<organism evidence="2 3">
    <name type="scientific">Streptomyces albus</name>
    <dbReference type="NCBI Taxonomy" id="1888"/>
    <lineage>
        <taxon>Bacteria</taxon>
        <taxon>Bacillati</taxon>
        <taxon>Actinomycetota</taxon>
        <taxon>Actinomycetes</taxon>
        <taxon>Kitasatosporales</taxon>
        <taxon>Streptomycetaceae</taxon>
        <taxon>Streptomyces</taxon>
    </lineage>
</organism>
<sequence>MKAALADVMPVWQGQVQRLVERLRGEMKAIGGTKTSLHNRDITEGQGISTAARISPTDTGTPPLRSNLDQY</sequence>
<evidence type="ECO:0000256" key="1">
    <source>
        <dbReference type="SAM" id="MobiDB-lite"/>
    </source>
</evidence>
<evidence type="ECO:0000313" key="3">
    <source>
        <dbReference type="Proteomes" id="UP000298111"/>
    </source>
</evidence>